<dbReference type="InParanoid" id="B9T7H1"/>
<dbReference type="Proteomes" id="UP000008311">
    <property type="component" value="Unassembled WGS sequence"/>
</dbReference>
<organism evidence="1 2">
    <name type="scientific">Ricinus communis</name>
    <name type="common">Castor bean</name>
    <dbReference type="NCBI Taxonomy" id="3988"/>
    <lineage>
        <taxon>Eukaryota</taxon>
        <taxon>Viridiplantae</taxon>
        <taxon>Streptophyta</taxon>
        <taxon>Embryophyta</taxon>
        <taxon>Tracheophyta</taxon>
        <taxon>Spermatophyta</taxon>
        <taxon>Magnoliopsida</taxon>
        <taxon>eudicotyledons</taxon>
        <taxon>Gunneridae</taxon>
        <taxon>Pentapetalae</taxon>
        <taxon>rosids</taxon>
        <taxon>fabids</taxon>
        <taxon>Malpighiales</taxon>
        <taxon>Euphorbiaceae</taxon>
        <taxon>Acalyphoideae</taxon>
        <taxon>Acalypheae</taxon>
        <taxon>Ricinus</taxon>
    </lineage>
</organism>
<accession>B9T7H1</accession>
<dbReference type="AlphaFoldDB" id="B9T7H1"/>
<name>B9T7H1_RICCO</name>
<keyword evidence="2" id="KW-1185">Reference proteome</keyword>
<protein>
    <submittedName>
        <fullName evidence="1">Uncharacterized protein</fullName>
    </submittedName>
</protein>
<evidence type="ECO:0000313" key="2">
    <source>
        <dbReference type="Proteomes" id="UP000008311"/>
    </source>
</evidence>
<reference evidence="2" key="1">
    <citation type="journal article" date="2010" name="Nat. Biotechnol.">
        <title>Draft genome sequence of the oilseed species Ricinus communis.</title>
        <authorList>
            <person name="Chan A.P."/>
            <person name="Crabtree J."/>
            <person name="Zhao Q."/>
            <person name="Lorenzi H."/>
            <person name="Orvis J."/>
            <person name="Puiu D."/>
            <person name="Melake-Berhan A."/>
            <person name="Jones K.M."/>
            <person name="Redman J."/>
            <person name="Chen G."/>
            <person name="Cahoon E.B."/>
            <person name="Gedil M."/>
            <person name="Stanke M."/>
            <person name="Haas B.J."/>
            <person name="Wortman J.R."/>
            <person name="Fraser-Liggett C.M."/>
            <person name="Ravel J."/>
            <person name="Rabinowicz P.D."/>
        </authorList>
    </citation>
    <scope>NUCLEOTIDE SEQUENCE [LARGE SCALE GENOMIC DNA]</scope>
    <source>
        <strain evidence="2">cv. Hale</strain>
    </source>
</reference>
<evidence type="ECO:0000313" key="1">
    <source>
        <dbReference type="EMBL" id="EEF28184.1"/>
    </source>
</evidence>
<gene>
    <name evidence="1" type="ORF">RCOM_0018370</name>
</gene>
<dbReference type="EMBL" id="EQ974753">
    <property type="protein sequence ID" value="EEF28184.1"/>
    <property type="molecule type" value="Genomic_DNA"/>
</dbReference>
<proteinExistence type="predicted"/>
<sequence>MRSTRANILSLLAAAAAIESRSCARSLSSLPLRAASMSAYSCRPWASHGHALAESTGQHAKKPCRRSAAQRKDWNRDDLILERQEKGINPFGMFDIPQAGSNLRQICQRDKPPAVHGDAGFRFRKPIEIVAGLRFEAEITTDQHESWPPRSILRMLVDKPLEDRRYLGEPTLFTAYREHLHAVDTRCEIRVSVLRHLQRVARLVLRLSKVTDEYGPHRLRPRNAPLVDKVLSTGGNLPIPLQRALETVHLADLQVAGKTSGACMTNGVRIAENFRDLPEFQQYAFTLRKSVRSQR</sequence>